<dbReference type="STRING" id="564137.SAMN04488238_102416"/>
<dbReference type="Pfam" id="PF12710">
    <property type="entry name" value="HAD"/>
    <property type="match status" value="1"/>
</dbReference>
<dbReference type="OrthoDB" id="9803632at2"/>
<dbReference type="EMBL" id="FNOM01000002">
    <property type="protein sequence ID" value="SDW56742.1"/>
    <property type="molecule type" value="Genomic_DNA"/>
</dbReference>
<dbReference type="InterPro" id="IPR036412">
    <property type="entry name" value="HAD-like_sf"/>
</dbReference>
<gene>
    <name evidence="2" type="ORF">SAMN04488238_102416</name>
</gene>
<feature type="transmembrane region" description="Helical" evidence="1">
    <location>
        <begin position="327"/>
        <end position="356"/>
    </location>
</feature>
<sequence>MRPPVPPPTAVGGPVHHDVAADITDAGIPDTGIAQAQTSDADLSDDGAAADAASGPATLAVDLDGTLIRSDVLFESFWRAFAREPRAPLRAVAALMRGGRPGLKRRLAALGPVDVTRLPYNRPVLDLIAGARASGQHTALVTAADQGLADAVAGHLGLFDAVHGSQPGLNLKGSAKAAFLRETYGAGGYVYAGDSTADLKVWPGAAGAVTVTHRTDLRARVDGLGIPVTHLSSDVPRLGALRTLPGLWEMAAGALVLVALLWAMPDRAPDRAPSVGSAAATVVAGLIVAGFALLHLGGLMTMDLLRRADEGGDSAAERAFGLPRATLVAIALAVGGVALLATTGAGPLVCAALFGVTFCLSAARRRPAWGGAVFTAGRLSLMVLAAILAKGGF</sequence>
<feature type="transmembrane region" description="Helical" evidence="1">
    <location>
        <begin position="276"/>
        <end position="297"/>
    </location>
</feature>
<dbReference type="SUPFAM" id="SSF56784">
    <property type="entry name" value="HAD-like"/>
    <property type="match status" value="1"/>
</dbReference>
<proteinExistence type="predicted"/>
<organism evidence="2 3">
    <name type="scientific">Roseicitreum antarcticum</name>
    <dbReference type="NCBI Taxonomy" id="564137"/>
    <lineage>
        <taxon>Bacteria</taxon>
        <taxon>Pseudomonadati</taxon>
        <taxon>Pseudomonadota</taxon>
        <taxon>Alphaproteobacteria</taxon>
        <taxon>Rhodobacterales</taxon>
        <taxon>Paracoccaceae</taxon>
        <taxon>Roseicitreum</taxon>
    </lineage>
</organism>
<dbReference type="RefSeq" id="WP_092886098.1">
    <property type="nucleotide sequence ID" value="NZ_CP061498.1"/>
</dbReference>
<feature type="transmembrane region" description="Helical" evidence="1">
    <location>
        <begin position="368"/>
        <end position="389"/>
    </location>
</feature>
<accession>A0A1H2UKT4</accession>
<evidence type="ECO:0000313" key="3">
    <source>
        <dbReference type="Proteomes" id="UP000198539"/>
    </source>
</evidence>
<keyword evidence="1" id="KW-0812">Transmembrane</keyword>
<keyword evidence="3" id="KW-1185">Reference proteome</keyword>
<protein>
    <submittedName>
        <fullName evidence="2">Phosphoserine phosphatase</fullName>
    </submittedName>
</protein>
<dbReference type="Gene3D" id="3.40.50.1000">
    <property type="entry name" value="HAD superfamily/HAD-like"/>
    <property type="match status" value="1"/>
</dbReference>
<reference evidence="2 3" key="1">
    <citation type="submission" date="2016-10" db="EMBL/GenBank/DDBJ databases">
        <authorList>
            <person name="de Groot N.N."/>
        </authorList>
    </citation>
    <scope>NUCLEOTIDE SEQUENCE [LARGE SCALE GENOMIC DNA]</scope>
    <source>
        <strain evidence="2 3">CGMCC 1.8894</strain>
    </source>
</reference>
<name>A0A1H2UKT4_9RHOB</name>
<evidence type="ECO:0000256" key="1">
    <source>
        <dbReference type="SAM" id="Phobius"/>
    </source>
</evidence>
<keyword evidence="1" id="KW-1133">Transmembrane helix</keyword>
<dbReference type="Proteomes" id="UP000198539">
    <property type="component" value="Unassembled WGS sequence"/>
</dbReference>
<evidence type="ECO:0000313" key="2">
    <source>
        <dbReference type="EMBL" id="SDW56742.1"/>
    </source>
</evidence>
<feature type="transmembrane region" description="Helical" evidence="1">
    <location>
        <begin position="246"/>
        <end position="264"/>
    </location>
</feature>
<dbReference type="InterPro" id="IPR023214">
    <property type="entry name" value="HAD_sf"/>
</dbReference>
<dbReference type="AlphaFoldDB" id="A0A1H2UKT4"/>
<keyword evidence="1" id="KW-0472">Membrane</keyword>